<proteinExistence type="predicted"/>
<organism evidence="1 2">
    <name type="scientific">Amycolatopsis lexingtonensis</name>
    <dbReference type="NCBI Taxonomy" id="218822"/>
    <lineage>
        <taxon>Bacteria</taxon>
        <taxon>Bacillati</taxon>
        <taxon>Actinomycetota</taxon>
        <taxon>Actinomycetes</taxon>
        <taxon>Pseudonocardiales</taxon>
        <taxon>Pseudonocardiaceae</taxon>
        <taxon>Amycolatopsis</taxon>
    </lineage>
</organism>
<sequence length="141" mass="15664">MRSPRDFAAAVDREAAGLVDRTDVSRPAAAAAPRAEETARAFQASVSTLRAAPGQLDQKVTEVIQSRTVPPTLDPSGRLRLTLPEIPALRLPPPDYFRLPYSYDPGRYSYTLPDRFTVPPEIARVPRIAPPPRVSPRIFFW</sequence>
<evidence type="ECO:0000313" key="2">
    <source>
        <dbReference type="Proteomes" id="UP000631670"/>
    </source>
</evidence>
<accession>A0ABR9I330</accession>
<protein>
    <submittedName>
        <fullName evidence="1">Uncharacterized protein</fullName>
    </submittedName>
</protein>
<comment type="caution">
    <text evidence="1">The sequence shown here is derived from an EMBL/GenBank/DDBJ whole genome shotgun (WGS) entry which is preliminary data.</text>
</comment>
<name>A0ABR9I330_9PSEU</name>
<dbReference type="EMBL" id="JADBEG010000001">
    <property type="protein sequence ID" value="MBE1497317.1"/>
    <property type="molecule type" value="Genomic_DNA"/>
</dbReference>
<reference evidence="1 2" key="1">
    <citation type="submission" date="2020-10" db="EMBL/GenBank/DDBJ databases">
        <title>Sequencing the genomes of 1000 actinobacteria strains.</title>
        <authorList>
            <person name="Klenk H.-P."/>
        </authorList>
    </citation>
    <scope>NUCLEOTIDE SEQUENCE [LARGE SCALE GENOMIC DNA]</scope>
    <source>
        <strain evidence="1 2">DSM 44653</strain>
    </source>
</reference>
<keyword evidence="2" id="KW-1185">Reference proteome</keyword>
<evidence type="ECO:0000313" key="1">
    <source>
        <dbReference type="EMBL" id="MBE1497317.1"/>
    </source>
</evidence>
<dbReference type="RefSeq" id="WP_086856556.1">
    <property type="nucleotide sequence ID" value="NZ_JADBEG010000001.1"/>
</dbReference>
<dbReference type="Proteomes" id="UP000631670">
    <property type="component" value="Unassembled WGS sequence"/>
</dbReference>
<gene>
    <name evidence="1" type="ORF">H4696_004417</name>
</gene>